<accession>A0AAI9K6C3</accession>
<dbReference type="GO" id="GO:0005737">
    <property type="term" value="C:cytoplasm"/>
    <property type="evidence" value="ECO:0007669"/>
    <property type="project" value="TreeGrafter"/>
</dbReference>
<dbReference type="InterPro" id="IPR004843">
    <property type="entry name" value="Calcineurin-like_PHP"/>
</dbReference>
<evidence type="ECO:0000259" key="1">
    <source>
        <dbReference type="Pfam" id="PF00149"/>
    </source>
</evidence>
<dbReference type="PANTHER" id="PTHR42850:SF4">
    <property type="entry name" value="ZINC-DEPENDENT ENDOPOLYPHOSPHATASE"/>
    <property type="match status" value="1"/>
</dbReference>
<evidence type="ECO:0000313" key="2">
    <source>
        <dbReference type="EMBL" id="GFO95353.1"/>
    </source>
</evidence>
<dbReference type="InterPro" id="IPR029052">
    <property type="entry name" value="Metallo-depent_PP-like"/>
</dbReference>
<evidence type="ECO:0000313" key="3">
    <source>
        <dbReference type="Proteomes" id="UP000660047"/>
    </source>
</evidence>
<dbReference type="GO" id="GO:0110154">
    <property type="term" value="P:RNA decapping"/>
    <property type="evidence" value="ECO:0007669"/>
    <property type="project" value="TreeGrafter"/>
</dbReference>
<dbReference type="InterPro" id="IPR050126">
    <property type="entry name" value="Ap4A_hydrolase"/>
</dbReference>
<name>A0AAI9K6C3_9FIRM</name>
<sequence>MATYVISDIHGMYNKFIELLNKIKLKETDTLYILGDVLDRGPDPIKTLLKIMSMSNVICMLGNHEDMALDCLKFLTTEITEQSLSEVSEEMLENLVTWQYNGSKTTIDGFRALDRAKQQEVIDFIEDMPEIEEISVAGQKYLLVHGGLGDFYPGKPIESYTIEELIWASAEYDIQYFDDTYVVTGHTPTQGIPGNPRPGYIYRQNNHIAIDCGAVRRSGRLAAIRLDDGKEFYTGD</sequence>
<dbReference type="EMBL" id="BLYL01000017">
    <property type="protein sequence ID" value="GFO95353.1"/>
    <property type="molecule type" value="Genomic_DNA"/>
</dbReference>
<proteinExistence type="predicted"/>
<reference evidence="2" key="1">
    <citation type="submission" date="2020-06" db="EMBL/GenBank/DDBJ databases">
        <title>Characterization of fructooligosaccharide metabolism and fructooligosaccharide-degrading enzymes in human commensal butyrate producers.</title>
        <authorList>
            <person name="Tanno H."/>
            <person name="Fujii T."/>
            <person name="Hirano K."/>
            <person name="Maeno S."/>
            <person name="Tonozuka T."/>
            <person name="Sakamoto M."/>
            <person name="Ohkuma M."/>
            <person name="Tochio T."/>
            <person name="Endo A."/>
        </authorList>
    </citation>
    <scope>NUCLEOTIDE SEQUENCE</scope>
    <source>
        <strain evidence="2">JCM 31265</strain>
    </source>
</reference>
<feature type="domain" description="Calcineurin-like phosphoesterase" evidence="1">
    <location>
        <begin position="3"/>
        <end position="190"/>
    </location>
</feature>
<dbReference type="Gene3D" id="3.60.21.10">
    <property type="match status" value="1"/>
</dbReference>
<dbReference type="CDD" id="cd00144">
    <property type="entry name" value="MPP_PPP_family"/>
    <property type="match status" value="1"/>
</dbReference>
<dbReference type="AlphaFoldDB" id="A0AAI9K6C3"/>
<dbReference type="SUPFAM" id="SSF56300">
    <property type="entry name" value="Metallo-dependent phosphatases"/>
    <property type="match status" value="1"/>
</dbReference>
<dbReference type="RefSeq" id="WP_022216829.1">
    <property type="nucleotide sequence ID" value="NZ_BLYL01000017.1"/>
</dbReference>
<gene>
    <name evidence="2" type="ORF">COEU31_23990</name>
</gene>
<dbReference type="GO" id="GO:0016791">
    <property type="term" value="F:phosphatase activity"/>
    <property type="evidence" value="ECO:0007669"/>
    <property type="project" value="TreeGrafter"/>
</dbReference>
<dbReference type="Proteomes" id="UP000660047">
    <property type="component" value="Unassembled WGS sequence"/>
</dbReference>
<organism evidence="2 3">
    <name type="scientific">Coprococcus eutactus</name>
    <dbReference type="NCBI Taxonomy" id="33043"/>
    <lineage>
        <taxon>Bacteria</taxon>
        <taxon>Bacillati</taxon>
        <taxon>Bacillota</taxon>
        <taxon>Clostridia</taxon>
        <taxon>Lachnospirales</taxon>
        <taxon>Lachnospiraceae</taxon>
        <taxon>Coprococcus</taxon>
    </lineage>
</organism>
<dbReference type="Pfam" id="PF00149">
    <property type="entry name" value="Metallophos"/>
    <property type="match status" value="1"/>
</dbReference>
<dbReference type="GO" id="GO:0008803">
    <property type="term" value="F:bis(5'-nucleosyl)-tetraphosphatase (symmetrical) activity"/>
    <property type="evidence" value="ECO:0007669"/>
    <property type="project" value="TreeGrafter"/>
</dbReference>
<dbReference type="PANTHER" id="PTHR42850">
    <property type="entry name" value="METALLOPHOSPHOESTERASE"/>
    <property type="match status" value="1"/>
</dbReference>
<comment type="caution">
    <text evidence="2">The sequence shown here is derived from an EMBL/GenBank/DDBJ whole genome shotgun (WGS) entry which is preliminary data.</text>
</comment>
<protein>
    <submittedName>
        <fullName evidence="2">Serine/threonine protein phosphatase</fullName>
    </submittedName>
</protein>